<dbReference type="Proteomes" id="UP000317550">
    <property type="component" value="Chromosome"/>
</dbReference>
<keyword evidence="2" id="KW-0812">Transmembrane</keyword>
<name>A0A516SFK5_9NEIS</name>
<sequence length="284" mass="30935">MIARRWLVSLFALAVLAGCSRKDEAGGMAMSAAPAADMAEVQAPPPAGAAGMAAPAALQRRYLAVHHTLEVQAEAERVEALWRQIQARSVEMGGEVVSAELSRGDDRQPTASLSLRLPPAQVPALFALLAQGGELVNTRTDSEDKTAEVIDVEARQKNLVDARDRLRQLLAERTGKLADVLEVQKSLTETQSQLDSMNGQRKALAEQTDKIRLDLTIHTPRSVIERSALAPLKDAWHRLGYVASESLAGLLTLLAALLPWTLLGVPLWLLVRRAWRKRRAARAT</sequence>
<evidence type="ECO:0000256" key="1">
    <source>
        <dbReference type="SAM" id="Coils"/>
    </source>
</evidence>
<dbReference type="OrthoDB" id="8535671at2"/>
<proteinExistence type="predicted"/>
<dbReference type="EMBL" id="CP041730">
    <property type="protein sequence ID" value="QDQ26922.1"/>
    <property type="molecule type" value="Genomic_DNA"/>
</dbReference>
<keyword evidence="5" id="KW-1185">Reference proteome</keyword>
<feature type="coiled-coil region" evidence="1">
    <location>
        <begin position="152"/>
        <end position="207"/>
    </location>
</feature>
<dbReference type="Pfam" id="PF14257">
    <property type="entry name" value="DUF4349"/>
    <property type="match status" value="1"/>
</dbReference>
<evidence type="ECO:0000313" key="4">
    <source>
        <dbReference type="EMBL" id="QDQ26922.1"/>
    </source>
</evidence>
<dbReference type="Gene3D" id="1.20.58.60">
    <property type="match status" value="1"/>
</dbReference>
<dbReference type="InterPro" id="IPR025645">
    <property type="entry name" value="DUF4349"/>
</dbReference>
<dbReference type="PROSITE" id="PS51257">
    <property type="entry name" value="PROKAR_LIPOPROTEIN"/>
    <property type="match status" value="1"/>
</dbReference>
<organism evidence="4 5">
    <name type="scientific">Chitinimonas arctica</name>
    <dbReference type="NCBI Taxonomy" id="2594795"/>
    <lineage>
        <taxon>Bacteria</taxon>
        <taxon>Pseudomonadati</taxon>
        <taxon>Pseudomonadota</taxon>
        <taxon>Betaproteobacteria</taxon>
        <taxon>Neisseriales</taxon>
        <taxon>Chitinibacteraceae</taxon>
        <taxon>Chitinimonas</taxon>
    </lineage>
</organism>
<feature type="transmembrane region" description="Helical" evidence="2">
    <location>
        <begin position="247"/>
        <end position="271"/>
    </location>
</feature>
<accession>A0A516SFK5</accession>
<keyword evidence="2" id="KW-1133">Transmembrane helix</keyword>
<evidence type="ECO:0000313" key="5">
    <source>
        <dbReference type="Proteomes" id="UP000317550"/>
    </source>
</evidence>
<dbReference type="AlphaFoldDB" id="A0A516SFK5"/>
<dbReference type="RefSeq" id="WP_144278315.1">
    <property type="nucleotide sequence ID" value="NZ_CP041730.1"/>
</dbReference>
<evidence type="ECO:0000259" key="3">
    <source>
        <dbReference type="Pfam" id="PF14257"/>
    </source>
</evidence>
<reference evidence="5" key="1">
    <citation type="submission" date="2019-07" db="EMBL/GenBank/DDBJ databases">
        <title>Chitinimonas sp. nov., isolated from Ny-Alesund, arctica soil.</title>
        <authorList>
            <person name="Xu Q."/>
            <person name="Peng F."/>
        </authorList>
    </citation>
    <scope>NUCLEOTIDE SEQUENCE [LARGE SCALE GENOMIC DNA]</scope>
    <source>
        <strain evidence="5">R3-44</strain>
    </source>
</reference>
<keyword evidence="2" id="KW-0472">Membrane</keyword>
<feature type="domain" description="DUF4349" evidence="3">
    <location>
        <begin position="67"/>
        <end position="272"/>
    </location>
</feature>
<evidence type="ECO:0000256" key="2">
    <source>
        <dbReference type="SAM" id="Phobius"/>
    </source>
</evidence>
<keyword evidence="1" id="KW-0175">Coiled coil</keyword>
<dbReference type="KEGG" id="cari:FNU76_11425"/>
<gene>
    <name evidence="4" type="ORF">FNU76_11425</name>
</gene>
<protein>
    <submittedName>
        <fullName evidence="4">DUF4349 domain-containing protein</fullName>
    </submittedName>
</protein>